<gene>
    <name evidence="3" type="primary">rimP</name>
    <name evidence="6" type="ordered locus">TEQUI_0041</name>
</gene>
<dbReference type="Pfam" id="PF17384">
    <property type="entry name" value="DUF150_C"/>
    <property type="match status" value="1"/>
</dbReference>
<dbReference type="Gene3D" id="3.30.300.70">
    <property type="entry name" value="RimP-like superfamily, N-terminal"/>
    <property type="match status" value="1"/>
</dbReference>
<dbReference type="NCBIfam" id="NF000929">
    <property type="entry name" value="PRK00092.2-1"/>
    <property type="match status" value="1"/>
</dbReference>
<dbReference type="GO" id="GO:0005829">
    <property type="term" value="C:cytosol"/>
    <property type="evidence" value="ECO:0007669"/>
    <property type="project" value="TreeGrafter"/>
</dbReference>
<protein>
    <recommendedName>
        <fullName evidence="3">Ribosome maturation factor RimP</fullName>
    </recommendedName>
</protein>
<feature type="domain" description="Ribosome maturation factor RimP C-terminal" evidence="5">
    <location>
        <begin position="77"/>
        <end position="161"/>
    </location>
</feature>
<keyword evidence="1 3" id="KW-0963">Cytoplasm</keyword>
<comment type="function">
    <text evidence="3">Required for maturation of 30S ribosomal subunits.</text>
</comment>
<evidence type="ECO:0000259" key="5">
    <source>
        <dbReference type="Pfam" id="PF17384"/>
    </source>
</evidence>
<dbReference type="InterPro" id="IPR028989">
    <property type="entry name" value="RimP_N"/>
</dbReference>
<dbReference type="Pfam" id="PF02576">
    <property type="entry name" value="RimP_N"/>
    <property type="match status" value="1"/>
</dbReference>
<dbReference type="PANTHER" id="PTHR33867:SF1">
    <property type="entry name" value="RIBOSOME MATURATION FACTOR RIMP"/>
    <property type="match status" value="1"/>
</dbReference>
<evidence type="ECO:0000256" key="1">
    <source>
        <dbReference type="ARBA" id="ARBA00022490"/>
    </source>
</evidence>
<evidence type="ECO:0000256" key="2">
    <source>
        <dbReference type="ARBA" id="ARBA00022517"/>
    </source>
</evidence>
<dbReference type="AlphaFoldDB" id="A0A654KF03"/>
<dbReference type="Gene3D" id="2.30.30.180">
    <property type="entry name" value="Ribosome maturation factor RimP, C-terminal domain"/>
    <property type="match status" value="1"/>
</dbReference>
<dbReference type="InterPro" id="IPR036847">
    <property type="entry name" value="RimP_C_sf"/>
</dbReference>
<dbReference type="HAMAP" id="MF_01077">
    <property type="entry name" value="RimP"/>
    <property type="match status" value="1"/>
</dbReference>
<dbReference type="PANTHER" id="PTHR33867">
    <property type="entry name" value="RIBOSOME MATURATION FACTOR RIMP"/>
    <property type="match status" value="1"/>
</dbReference>
<dbReference type="Proteomes" id="UP000007472">
    <property type="component" value="Chromosome"/>
</dbReference>
<feature type="domain" description="Ribosome maturation factor RimP N-terminal" evidence="4">
    <location>
        <begin position="11"/>
        <end position="74"/>
    </location>
</feature>
<name>A0A654KF03_TAYEM</name>
<evidence type="ECO:0000256" key="3">
    <source>
        <dbReference type="HAMAP-Rule" id="MF_01077"/>
    </source>
</evidence>
<dbReference type="EMBL" id="CP002456">
    <property type="protein sequence ID" value="ADU90998.1"/>
    <property type="molecule type" value="Genomic_DNA"/>
</dbReference>
<accession>A0A654KF03</accession>
<sequence length="171" mass="19554">MKDIFEISRGPIEGLGYELVDIERAAQGLLRVTIDIDRGITIEDCEEVSRLLSRIYEVEDVDYARLEVGSPGTDRPLKKEDDFHRFAGQRVEVKFHEAIASKKVFKGVLEVTQDINNPFRLVLDPEIKNSKSKKTKNVESAQEQSNQIIEFNYSDVDRAKLDPILNFKGKK</sequence>
<evidence type="ECO:0000259" key="4">
    <source>
        <dbReference type="Pfam" id="PF02576"/>
    </source>
</evidence>
<organism evidence="6 7">
    <name type="scientific">Taylorella equigenitalis (strain MCE9)</name>
    <dbReference type="NCBI Taxonomy" id="937774"/>
    <lineage>
        <taxon>Bacteria</taxon>
        <taxon>Pseudomonadati</taxon>
        <taxon>Pseudomonadota</taxon>
        <taxon>Betaproteobacteria</taxon>
        <taxon>Burkholderiales</taxon>
        <taxon>Alcaligenaceae</taxon>
        <taxon>Taylorella</taxon>
    </lineage>
</organism>
<dbReference type="InterPro" id="IPR028998">
    <property type="entry name" value="RimP_C"/>
</dbReference>
<reference evidence="6 7" key="1">
    <citation type="journal article" date="2011" name="J. Bacteriol.">
        <title>Genome sequence of Taylorella equigenitalis MCE9, the causative agent of contagious equine metritis.</title>
        <authorList>
            <person name="Hebert L."/>
            <person name="Moumen B."/>
            <person name="Duquesne F."/>
            <person name="Breuil M.F."/>
            <person name="Laugier C."/>
            <person name="Batto J.M."/>
            <person name="Renault P."/>
            <person name="Petry S."/>
        </authorList>
    </citation>
    <scope>NUCLEOTIDE SEQUENCE [LARGE SCALE GENOMIC DNA]</scope>
    <source>
        <strain evidence="6 7">MCE9</strain>
    </source>
</reference>
<comment type="similarity">
    <text evidence="3">Belongs to the RimP family.</text>
</comment>
<dbReference type="InterPro" id="IPR003728">
    <property type="entry name" value="Ribosome_maturation_RimP"/>
</dbReference>
<dbReference type="GO" id="GO:0006412">
    <property type="term" value="P:translation"/>
    <property type="evidence" value="ECO:0007669"/>
    <property type="project" value="TreeGrafter"/>
</dbReference>
<proteinExistence type="inferred from homology"/>
<evidence type="ECO:0000313" key="7">
    <source>
        <dbReference type="Proteomes" id="UP000007472"/>
    </source>
</evidence>
<dbReference type="SUPFAM" id="SSF74942">
    <property type="entry name" value="YhbC-like, C-terminal domain"/>
    <property type="match status" value="1"/>
</dbReference>
<dbReference type="KEGG" id="teq:TEQUI_0041"/>
<evidence type="ECO:0000313" key="6">
    <source>
        <dbReference type="EMBL" id="ADU90998.1"/>
    </source>
</evidence>
<keyword evidence="2 3" id="KW-0690">Ribosome biogenesis</keyword>
<dbReference type="InterPro" id="IPR035956">
    <property type="entry name" value="RimP_N_sf"/>
</dbReference>
<comment type="subcellular location">
    <subcellularLocation>
        <location evidence="3">Cytoplasm</location>
    </subcellularLocation>
</comment>
<dbReference type="SUPFAM" id="SSF75420">
    <property type="entry name" value="YhbC-like, N-terminal domain"/>
    <property type="match status" value="1"/>
</dbReference>
<dbReference type="GO" id="GO:0000028">
    <property type="term" value="P:ribosomal small subunit assembly"/>
    <property type="evidence" value="ECO:0007669"/>
    <property type="project" value="TreeGrafter"/>
</dbReference>
<dbReference type="CDD" id="cd01734">
    <property type="entry name" value="YlxS_C"/>
    <property type="match status" value="1"/>
</dbReference>